<keyword evidence="2" id="KW-1185">Reference proteome</keyword>
<dbReference type="OrthoDB" id="796761at2"/>
<gene>
    <name evidence="1" type="ORF">SAMN05661093_10770</name>
</gene>
<dbReference type="InterPro" id="IPR026337">
    <property type="entry name" value="AKG_HExxH"/>
</dbReference>
<name>A0A1W2FZ82_KIBAR</name>
<dbReference type="NCBIfam" id="TIGR04267">
    <property type="entry name" value="mod_HExxH"/>
    <property type="match status" value="1"/>
</dbReference>
<evidence type="ECO:0000313" key="2">
    <source>
        <dbReference type="Proteomes" id="UP000192674"/>
    </source>
</evidence>
<dbReference type="AlphaFoldDB" id="A0A1W2FZ82"/>
<protein>
    <submittedName>
        <fullName evidence="1">HEXXH motif-containing protein</fullName>
    </submittedName>
</protein>
<evidence type="ECO:0000313" key="1">
    <source>
        <dbReference type="EMBL" id="SMD27173.1"/>
    </source>
</evidence>
<accession>A0A1W2FZ82</accession>
<sequence length="600" mass="66654">MADHDSPQVEYHGISWDDFDALARGGGDDRVVRQLQRAERSRRLLLLRSLVERVSSSPHLVAPLPSPFVAWDLLARVEQDDPAVLDLVLAHPYTGSWTGYTTRLLNGRISGAWPFWVHFGYIYALAASAAIRANVRFDILVPVWLGDLILPTLGRVPAPGDTSVAEIVRTGRKVEVHAGSTVISLPSDLSEETPHWQPVRQLVAQADGRFLSVRLDDVDPYRETYGPQSPQRVSHAESAAWQLLTSDAWALLVDVVPQFADGLRAGFESLAPRPLTLIRASSASTSDAFGSAVLDRPADPESLAAMLVHEFQHSKLIGLTHLTRLWHDDPRERLYAPWRDDPRPIGGMVQGLYAFTGMTAFWRELAGNDSERGQFEFACHRAMAWRAAKLIRSDAALTETGLRFLKTVTETLEPWQADPVPSEVDSVARRTLADHYLGWRIRHIRPDSTVVRELAEAWTSRRHPASRRFAGDPLPTPIADGDWSHSRTDLTRLAISRGRKALKTHWKTVPRATSADFLLVLGQYEDAIREYRARLSEDPDNPASLAGLAVALSAVSTSPASRTLMDHPELVRAVHRAVRAHTAKPPAVEQVADWIGRNVL</sequence>
<reference evidence="1 2" key="1">
    <citation type="submission" date="2017-04" db="EMBL/GenBank/DDBJ databases">
        <authorList>
            <person name="Afonso C.L."/>
            <person name="Miller P.J."/>
            <person name="Scott M.A."/>
            <person name="Spackman E."/>
            <person name="Goraichik I."/>
            <person name="Dimitrov K.M."/>
            <person name="Suarez D.L."/>
            <person name="Swayne D.E."/>
        </authorList>
    </citation>
    <scope>NUCLEOTIDE SEQUENCE [LARGE SCALE GENOMIC DNA]</scope>
    <source>
        <strain evidence="1 2">DSM 43828</strain>
    </source>
</reference>
<dbReference type="RefSeq" id="WP_084434765.1">
    <property type="nucleotide sequence ID" value="NZ_FWXV01000021.1"/>
</dbReference>
<proteinExistence type="predicted"/>
<organism evidence="1 2">
    <name type="scientific">Kibdelosporangium aridum</name>
    <dbReference type="NCBI Taxonomy" id="2030"/>
    <lineage>
        <taxon>Bacteria</taxon>
        <taxon>Bacillati</taxon>
        <taxon>Actinomycetota</taxon>
        <taxon>Actinomycetes</taxon>
        <taxon>Pseudonocardiales</taxon>
        <taxon>Pseudonocardiaceae</taxon>
        <taxon>Kibdelosporangium</taxon>
    </lineage>
</organism>
<dbReference type="Proteomes" id="UP000192674">
    <property type="component" value="Unassembled WGS sequence"/>
</dbReference>
<dbReference type="EMBL" id="FWXV01000021">
    <property type="protein sequence ID" value="SMD27173.1"/>
    <property type="molecule type" value="Genomic_DNA"/>
</dbReference>